<dbReference type="OrthoDB" id="5242130at2"/>
<sequence>MIRVFRIFFIIFVVSINTATANQHTFNQWSKTVVAAKGQQQINGKVIFSTDESQLIEFFNQSSTEQQIALPLPNGDLVYFSLTPSNVLTPKLAAKFPQLKTFTGRSSNGSTAVIDVTAHGFNAMFRHQNKIYYVDAIKASKGNYAVYSGKPSSSEVSDAFVRHEPIRRAIEAKTVSAKAVASDTTSVEVSKKRIKVYRLAMAATGEYTNYHGGTKEDALSAMTTIVNRLNQVFVQDVGIKFELVDDNDKIIFTNAGSDPYNNSTSDGNTNTDTLNEILGVDGYDIGHVLTTKGGGFASIGGVCSTYFKGYGVTGASKPDNDAFYIDYVAHEIGHQLDADHSFNGTKNHCGSGRRSYAAYEPGSGSSIMSYSGLCGDQNLQTDSDPFFNSHTISEIRNYIENKDGKRCGRFEDEENAEPVVNAGGDYTIPANTPFELIGSATDAEGDTLSYSWEQSDLGPASSSAAEMIDDGERPLFRVYAPVDHAVRSFPRLTDVLANSTSKGETYATTTRELNFRLQVRDGRGGNSFDEMRVNVVDTGESFKLTSPAINALWSGTEATVHWNVAGTSSGDISCQKVDISLATDGENFDLDLVKGTANSGSATFSIESVTSTENARVKVKCSDNVFFAVNEGKFSISTDADVTPPAPEPEPEPEPEPDPEPEPEPEPEPMISISGQKNISVAQQQTLTLQKWHFYYVNGPADDFEVVPGDNYTFSNKVVTPNNDFYGELRVGVRPVKGDDKGEVYQAKVSVEALQAPAIVGHLNIAIESGEKLVIEPSLFDYDDIEADAVKLLSGDNYQVEGDALVVSNDFVGELSVQVIPSAGSLEGEVYSFTIEVVAPAVAKIVAAEQMSTVQGQSITVSVDMFEFEDIVAEEIAILSGQNYVVNGNAVTPNQAFVGDLSVKVIPVYQGREGEAFNFSIAVTPSEEAGGEDNGTEEEQDGGNEQEGDDAGEQDDSSTDDNGDEQDQSDNNGDSDNGDKSQGNETDSNQQNQSQTEVKAPAASSSSSGGSVWWLLCVMALSLLRRNVKA</sequence>
<keyword evidence="4" id="KW-1185">Reference proteome</keyword>
<feature type="compositionally biased region" description="Acidic residues" evidence="1">
    <location>
        <begin position="649"/>
        <end position="667"/>
    </location>
</feature>
<dbReference type="Gene3D" id="2.60.40.10">
    <property type="entry name" value="Immunoglobulins"/>
    <property type="match status" value="1"/>
</dbReference>
<gene>
    <name evidence="3" type="ORF">SAMN05660429_01059</name>
</gene>
<evidence type="ECO:0000313" key="4">
    <source>
        <dbReference type="Proteomes" id="UP000199308"/>
    </source>
</evidence>
<dbReference type="InterPro" id="IPR024079">
    <property type="entry name" value="MetalloPept_cat_dom_sf"/>
</dbReference>
<feature type="compositionally biased region" description="Polar residues" evidence="1">
    <location>
        <begin position="985"/>
        <end position="997"/>
    </location>
</feature>
<dbReference type="PANTHER" id="PTHR11905">
    <property type="entry name" value="ADAM A DISINTEGRIN AND METALLOPROTEASE DOMAIN"/>
    <property type="match status" value="1"/>
</dbReference>
<evidence type="ECO:0000256" key="2">
    <source>
        <dbReference type="SAM" id="SignalP"/>
    </source>
</evidence>
<organism evidence="3 4">
    <name type="scientific">Thalassotalea agarivorans</name>
    <name type="common">Thalassomonas agarivorans</name>
    <dbReference type="NCBI Taxonomy" id="349064"/>
    <lineage>
        <taxon>Bacteria</taxon>
        <taxon>Pseudomonadati</taxon>
        <taxon>Pseudomonadota</taxon>
        <taxon>Gammaproteobacteria</taxon>
        <taxon>Alteromonadales</taxon>
        <taxon>Colwelliaceae</taxon>
        <taxon>Thalassotalea</taxon>
    </lineage>
</organism>
<feature type="region of interest" description="Disordered" evidence="1">
    <location>
        <begin position="637"/>
        <end position="672"/>
    </location>
</feature>
<dbReference type="RefSeq" id="WP_093328271.1">
    <property type="nucleotide sequence ID" value="NZ_AP027363.1"/>
</dbReference>
<dbReference type="GO" id="GO:0008237">
    <property type="term" value="F:metallopeptidase activity"/>
    <property type="evidence" value="ECO:0007669"/>
    <property type="project" value="InterPro"/>
</dbReference>
<dbReference type="STRING" id="349064.SAMN05660429_01059"/>
<dbReference type="EMBL" id="FOHK01000004">
    <property type="protein sequence ID" value="SET10657.1"/>
    <property type="molecule type" value="Genomic_DNA"/>
</dbReference>
<reference evidence="3 4" key="1">
    <citation type="submission" date="2016-10" db="EMBL/GenBank/DDBJ databases">
        <authorList>
            <person name="de Groot N.N."/>
        </authorList>
    </citation>
    <scope>NUCLEOTIDE SEQUENCE [LARGE SCALE GENOMIC DNA]</scope>
    <source>
        <strain evidence="3 4">DSM 19706</strain>
    </source>
</reference>
<feature type="signal peptide" evidence="2">
    <location>
        <begin position="1"/>
        <end position="21"/>
    </location>
</feature>
<feature type="compositionally biased region" description="Acidic residues" evidence="1">
    <location>
        <begin position="929"/>
        <end position="968"/>
    </location>
</feature>
<accession>A0A1I0BUC0</accession>
<dbReference type="SUPFAM" id="SSF55486">
    <property type="entry name" value="Metalloproteases ('zincins'), catalytic domain"/>
    <property type="match status" value="1"/>
</dbReference>
<dbReference type="InterPro" id="IPR013783">
    <property type="entry name" value="Ig-like_fold"/>
</dbReference>
<dbReference type="AlphaFoldDB" id="A0A1I0BUC0"/>
<proteinExistence type="predicted"/>
<dbReference type="Gene3D" id="3.40.390.10">
    <property type="entry name" value="Collagenase (Catalytic Domain)"/>
    <property type="match status" value="1"/>
</dbReference>
<dbReference type="PANTHER" id="PTHR11905:SF159">
    <property type="entry name" value="ADAM METALLOPROTEASE"/>
    <property type="match status" value="1"/>
</dbReference>
<protein>
    <submittedName>
        <fullName evidence="3">Metallo-peptidase family M12B Reprolysin-like</fullName>
    </submittedName>
</protein>
<evidence type="ECO:0000313" key="3">
    <source>
        <dbReference type="EMBL" id="SET10657.1"/>
    </source>
</evidence>
<dbReference type="Pfam" id="PF13583">
    <property type="entry name" value="Reprolysin_4"/>
    <property type="match status" value="1"/>
</dbReference>
<name>A0A1I0BUC0_THASX</name>
<evidence type="ECO:0000256" key="1">
    <source>
        <dbReference type="SAM" id="MobiDB-lite"/>
    </source>
</evidence>
<feature type="region of interest" description="Disordered" evidence="1">
    <location>
        <begin position="924"/>
        <end position="1011"/>
    </location>
</feature>
<keyword evidence="2" id="KW-0732">Signal</keyword>
<feature type="compositionally biased region" description="Low complexity" evidence="1">
    <location>
        <begin position="969"/>
        <end position="984"/>
    </location>
</feature>
<feature type="chain" id="PRO_5011452237" evidence="2">
    <location>
        <begin position="22"/>
        <end position="1030"/>
    </location>
</feature>
<dbReference type="Proteomes" id="UP000199308">
    <property type="component" value="Unassembled WGS sequence"/>
</dbReference>